<evidence type="ECO:0000313" key="1">
    <source>
        <dbReference type="EMBL" id="ARN81797.1"/>
    </source>
</evidence>
<gene>
    <name evidence="1" type="ORF">B1812_12705</name>
</gene>
<dbReference type="InterPro" id="IPR011990">
    <property type="entry name" value="TPR-like_helical_dom_sf"/>
</dbReference>
<dbReference type="RefSeq" id="WP_085771915.1">
    <property type="nucleotide sequence ID" value="NZ_AP027149.1"/>
</dbReference>
<dbReference type="Gene3D" id="1.25.40.10">
    <property type="entry name" value="Tetratricopeptide repeat domain"/>
    <property type="match status" value="1"/>
</dbReference>
<dbReference type="STRING" id="655015.B1812_12705"/>
<organism evidence="1 2">
    <name type="scientific">Methylocystis bryophila</name>
    <dbReference type="NCBI Taxonomy" id="655015"/>
    <lineage>
        <taxon>Bacteria</taxon>
        <taxon>Pseudomonadati</taxon>
        <taxon>Pseudomonadota</taxon>
        <taxon>Alphaproteobacteria</taxon>
        <taxon>Hyphomicrobiales</taxon>
        <taxon>Methylocystaceae</taxon>
        <taxon>Methylocystis</taxon>
    </lineage>
</organism>
<dbReference type="OrthoDB" id="8456256at2"/>
<dbReference type="AlphaFoldDB" id="A0A1W6MW49"/>
<dbReference type="SUPFAM" id="SSF48452">
    <property type="entry name" value="TPR-like"/>
    <property type="match status" value="1"/>
</dbReference>
<dbReference type="KEGG" id="mbry:B1812_12705"/>
<dbReference type="Proteomes" id="UP000193978">
    <property type="component" value="Chromosome"/>
</dbReference>
<evidence type="ECO:0000313" key="2">
    <source>
        <dbReference type="Proteomes" id="UP000193978"/>
    </source>
</evidence>
<sequence length="228" mass="25198">MSKRQWAGFLAGVCLVWGALGVDALAAGSFEERLHALEPTIGHYPAEMKDKAGARAVKAQYEALKKDLDAALASRPKDEKLLYQRGYLQSMGHNFDYPGAWEGATADLTAALKIAPNDVPAILTLAQLWVNSRPDLAKNAEELFRAAQCNKGEAPLEEAQNGLFFALYYQGRLKEAYEQAQYLKHNWPNDPAYGSLVETVRSVLQKKGERLPEEPTRYAMGTCADKAH</sequence>
<keyword evidence="2" id="KW-1185">Reference proteome</keyword>
<evidence type="ECO:0008006" key="3">
    <source>
        <dbReference type="Google" id="ProtNLM"/>
    </source>
</evidence>
<dbReference type="EMBL" id="CP019948">
    <property type="protein sequence ID" value="ARN81797.1"/>
    <property type="molecule type" value="Genomic_DNA"/>
</dbReference>
<protein>
    <recommendedName>
        <fullName evidence="3">Tetratrico peptide repeat group 5 domain-containing protein</fullName>
    </recommendedName>
</protein>
<reference evidence="1 2" key="1">
    <citation type="submission" date="2017-02" db="EMBL/GenBank/DDBJ databases">
        <authorList>
            <person name="Peterson S.W."/>
        </authorList>
    </citation>
    <scope>NUCLEOTIDE SEQUENCE [LARGE SCALE GENOMIC DNA]</scope>
    <source>
        <strain evidence="1 2">S285</strain>
    </source>
</reference>
<accession>A0A1W6MW49</accession>
<proteinExistence type="predicted"/>
<name>A0A1W6MW49_9HYPH</name>